<feature type="non-terminal residue" evidence="1">
    <location>
        <position position="86"/>
    </location>
</feature>
<organism evidence="1 2">
    <name type="scientific">Rickenella mellea</name>
    <dbReference type="NCBI Taxonomy" id="50990"/>
    <lineage>
        <taxon>Eukaryota</taxon>
        <taxon>Fungi</taxon>
        <taxon>Dikarya</taxon>
        <taxon>Basidiomycota</taxon>
        <taxon>Agaricomycotina</taxon>
        <taxon>Agaricomycetes</taxon>
        <taxon>Hymenochaetales</taxon>
        <taxon>Rickenellaceae</taxon>
        <taxon>Rickenella</taxon>
    </lineage>
</organism>
<keyword evidence="2" id="KW-1185">Reference proteome</keyword>
<sequence length="86" mass="9686">MRAQLSPCFQIGNRRIAVIILCSFATGWLRGYLSSTLVLGLTQITGRRDPIGGNATVNLNHTQSPRFDVLIQRPGFRIAWHNMMEM</sequence>
<protein>
    <submittedName>
        <fullName evidence="1">Uncharacterized protein</fullName>
    </submittedName>
</protein>
<reference evidence="1 2" key="1">
    <citation type="submission" date="2018-06" db="EMBL/GenBank/DDBJ databases">
        <title>A transcriptomic atlas of mushroom development highlights an independent origin of complex multicellularity.</title>
        <authorList>
            <consortium name="DOE Joint Genome Institute"/>
            <person name="Krizsan K."/>
            <person name="Almasi E."/>
            <person name="Merenyi Z."/>
            <person name="Sahu N."/>
            <person name="Viragh M."/>
            <person name="Koszo T."/>
            <person name="Mondo S."/>
            <person name="Kiss B."/>
            <person name="Balint B."/>
            <person name="Kues U."/>
            <person name="Barry K."/>
            <person name="Hegedus J.C."/>
            <person name="Henrissat B."/>
            <person name="Johnson J."/>
            <person name="Lipzen A."/>
            <person name="Ohm R."/>
            <person name="Nagy I."/>
            <person name="Pangilinan J."/>
            <person name="Yan J."/>
            <person name="Xiong Y."/>
            <person name="Grigoriev I.V."/>
            <person name="Hibbett D.S."/>
            <person name="Nagy L.G."/>
        </authorList>
    </citation>
    <scope>NUCLEOTIDE SEQUENCE [LARGE SCALE GENOMIC DNA]</scope>
    <source>
        <strain evidence="1 2">SZMC22713</strain>
    </source>
</reference>
<evidence type="ECO:0000313" key="2">
    <source>
        <dbReference type="Proteomes" id="UP000294933"/>
    </source>
</evidence>
<dbReference type="EMBL" id="ML170192">
    <property type="protein sequence ID" value="TDL19972.1"/>
    <property type="molecule type" value="Genomic_DNA"/>
</dbReference>
<accession>A0A4Y7PYK0</accession>
<dbReference type="AlphaFoldDB" id="A0A4Y7PYK0"/>
<dbReference type="Proteomes" id="UP000294933">
    <property type="component" value="Unassembled WGS sequence"/>
</dbReference>
<dbReference type="VEuPathDB" id="FungiDB:BD410DRAFT_791616"/>
<evidence type="ECO:0000313" key="1">
    <source>
        <dbReference type="EMBL" id="TDL19972.1"/>
    </source>
</evidence>
<proteinExistence type="predicted"/>
<gene>
    <name evidence="1" type="ORF">BD410DRAFT_791616</name>
</gene>
<name>A0A4Y7PYK0_9AGAM</name>